<dbReference type="InterPro" id="IPR036412">
    <property type="entry name" value="HAD-like_sf"/>
</dbReference>
<dbReference type="Proteomes" id="UP000244906">
    <property type="component" value="Unassembled WGS sequence"/>
</dbReference>
<name>A0A2V1H2V5_9GAMM</name>
<dbReference type="PROSITE" id="PS01228">
    <property type="entry name" value="COF_1"/>
    <property type="match status" value="1"/>
</dbReference>
<reference evidence="1 2" key="1">
    <citation type="submission" date="2018-04" db="EMBL/GenBank/DDBJ databases">
        <title>Thalassorhabdus spongiae gen. nov., sp. nov., isolated from a marine sponge in South-West Iceland.</title>
        <authorList>
            <person name="Knobloch S."/>
            <person name="Daussin A."/>
            <person name="Johannsson R."/>
            <person name="Marteinsson V.T."/>
        </authorList>
    </citation>
    <scope>NUCLEOTIDE SEQUENCE [LARGE SCALE GENOMIC DNA]</scope>
    <source>
        <strain evidence="1 2">Hp12</strain>
    </source>
</reference>
<comment type="caution">
    <text evidence="1">The sequence shown here is derived from an EMBL/GenBank/DDBJ whole genome shotgun (WGS) entry which is preliminary data.</text>
</comment>
<dbReference type="SFLD" id="SFLDS00003">
    <property type="entry name" value="Haloacid_Dehalogenase"/>
    <property type="match status" value="1"/>
</dbReference>
<dbReference type="CDD" id="cd01427">
    <property type="entry name" value="HAD_like"/>
    <property type="match status" value="1"/>
</dbReference>
<dbReference type="SUPFAM" id="SSF56784">
    <property type="entry name" value="HAD-like"/>
    <property type="match status" value="1"/>
</dbReference>
<dbReference type="Pfam" id="PF00702">
    <property type="entry name" value="Hydrolase"/>
    <property type="match status" value="1"/>
</dbReference>
<protein>
    <submittedName>
        <fullName evidence="1">Phosphatase</fullName>
    </submittedName>
</protein>
<evidence type="ECO:0000313" key="2">
    <source>
        <dbReference type="Proteomes" id="UP000244906"/>
    </source>
</evidence>
<dbReference type="Gene3D" id="3.40.50.1000">
    <property type="entry name" value="HAD superfamily/HAD-like"/>
    <property type="match status" value="1"/>
</dbReference>
<dbReference type="InterPro" id="IPR006439">
    <property type="entry name" value="HAD-SF_hydro_IA"/>
</dbReference>
<dbReference type="NCBIfam" id="TIGR01549">
    <property type="entry name" value="HAD-SF-IA-v1"/>
    <property type="match status" value="1"/>
</dbReference>
<organism evidence="1 2">
    <name type="scientific">Pelagibaculum spongiae</name>
    <dbReference type="NCBI Taxonomy" id="2080658"/>
    <lineage>
        <taxon>Bacteria</taxon>
        <taxon>Pseudomonadati</taxon>
        <taxon>Pseudomonadota</taxon>
        <taxon>Gammaproteobacteria</taxon>
        <taxon>Oceanospirillales</taxon>
        <taxon>Pelagibaculum</taxon>
    </lineage>
</organism>
<sequence>MPNFKAVIFDLDGTLVSSSLDFQLMRQQVGCPVAIDILQYVAQLPQAEQANALEIIQQIELDDAKTATVLPGAKALVEHLNQLNIPIAIVTRNFVKAARIKLDNNQLDIPFLITRDDAPAKPDPAGLLIIAKEWNIAAEDIIYIGDYLYDVQAANNAKMVSCLYAPDGLPEYADQADITCQHLDEIMQLISG</sequence>
<proteinExistence type="predicted"/>
<dbReference type="PANTHER" id="PTHR43885:SF1">
    <property type="entry name" value="SUPERFAMILY HYDROLASE, PUTATIVE (AFU_ORTHOLOGUE AFUA_4G13290)-RELATED"/>
    <property type="match status" value="1"/>
</dbReference>
<dbReference type="AlphaFoldDB" id="A0A2V1H2V5"/>
<dbReference type="Gene3D" id="1.10.260.80">
    <property type="match status" value="1"/>
</dbReference>
<dbReference type="SFLD" id="SFLDG01129">
    <property type="entry name" value="C1.5:_HAD__Beta-PGM__Phosphata"/>
    <property type="match status" value="1"/>
</dbReference>
<accession>A0A2V1H2V5</accession>
<dbReference type="RefSeq" id="WP_116686962.1">
    <property type="nucleotide sequence ID" value="NZ_CAWNYD010000003.1"/>
</dbReference>
<dbReference type="InterPro" id="IPR023214">
    <property type="entry name" value="HAD_sf"/>
</dbReference>
<gene>
    <name evidence="1" type="ORF">DC094_09995</name>
</gene>
<dbReference type="NCBIfam" id="TIGR01509">
    <property type="entry name" value="HAD-SF-IA-v3"/>
    <property type="match status" value="1"/>
</dbReference>
<dbReference type="EMBL" id="QDDL01000003">
    <property type="protein sequence ID" value="PVZ69627.1"/>
    <property type="molecule type" value="Genomic_DNA"/>
</dbReference>
<dbReference type="OrthoDB" id="5623813at2"/>
<dbReference type="PANTHER" id="PTHR43885">
    <property type="entry name" value="HALOACID DEHALOGENASE-LIKE HYDROLASE"/>
    <property type="match status" value="1"/>
</dbReference>
<evidence type="ECO:0000313" key="1">
    <source>
        <dbReference type="EMBL" id="PVZ69627.1"/>
    </source>
</evidence>
<keyword evidence="2" id="KW-1185">Reference proteome</keyword>